<dbReference type="GO" id="GO:0020037">
    <property type="term" value="F:heme binding"/>
    <property type="evidence" value="ECO:0007669"/>
    <property type="project" value="InterPro"/>
</dbReference>
<dbReference type="AlphaFoldDB" id="A0A177BA77"/>
<dbReference type="GO" id="GO:0046872">
    <property type="term" value="F:metal ion binding"/>
    <property type="evidence" value="ECO:0007669"/>
    <property type="project" value="UniProtKB-KW"/>
</dbReference>
<feature type="domain" description="Globin" evidence="6">
    <location>
        <begin position="6"/>
        <end position="151"/>
    </location>
</feature>
<dbReference type="Proteomes" id="UP000078046">
    <property type="component" value="Unassembled WGS sequence"/>
</dbReference>
<dbReference type="GO" id="GO:0019825">
    <property type="term" value="F:oxygen binding"/>
    <property type="evidence" value="ECO:0007669"/>
    <property type="project" value="InterPro"/>
</dbReference>
<evidence type="ECO:0000256" key="4">
    <source>
        <dbReference type="ARBA" id="ARBA00023004"/>
    </source>
</evidence>
<evidence type="ECO:0000256" key="3">
    <source>
        <dbReference type="ARBA" id="ARBA00022723"/>
    </source>
</evidence>
<name>A0A177BA77_9BILA</name>
<keyword evidence="4" id="KW-0408">Iron</keyword>
<comment type="similarity">
    <text evidence="5">Belongs to the globin family.</text>
</comment>
<dbReference type="InterPro" id="IPR044399">
    <property type="entry name" value="Mb-like_M"/>
</dbReference>
<dbReference type="CDD" id="cd01040">
    <property type="entry name" value="Mb-like"/>
    <property type="match status" value="1"/>
</dbReference>
<dbReference type="GO" id="GO:0005344">
    <property type="term" value="F:oxygen carrier activity"/>
    <property type="evidence" value="ECO:0007669"/>
    <property type="project" value="UniProtKB-KW"/>
</dbReference>
<dbReference type="InterPro" id="IPR000971">
    <property type="entry name" value="Globin"/>
</dbReference>
<evidence type="ECO:0000313" key="8">
    <source>
        <dbReference type="Proteomes" id="UP000078046"/>
    </source>
</evidence>
<evidence type="ECO:0000256" key="1">
    <source>
        <dbReference type="ARBA" id="ARBA00022448"/>
    </source>
</evidence>
<evidence type="ECO:0000259" key="6">
    <source>
        <dbReference type="PROSITE" id="PS01033"/>
    </source>
</evidence>
<comment type="caution">
    <text evidence="7">The sequence shown here is derived from an EMBL/GenBank/DDBJ whole genome shotgun (WGS) entry which is preliminary data.</text>
</comment>
<dbReference type="PROSITE" id="PS01033">
    <property type="entry name" value="GLOBIN"/>
    <property type="match status" value="1"/>
</dbReference>
<dbReference type="Gene3D" id="1.10.490.10">
    <property type="entry name" value="Globins"/>
    <property type="match status" value="1"/>
</dbReference>
<keyword evidence="8" id="KW-1185">Reference proteome</keyword>
<keyword evidence="2 5" id="KW-0349">Heme</keyword>
<evidence type="ECO:0000256" key="2">
    <source>
        <dbReference type="ARBA" id="ARBA00022617"/>
    </source>
</evidence>
<keyword evidence="3" id="KW-0479">Metal-binding</keyword>
<sequence length="174" mass="20791">MIILENLNDEVVLKIIKTWDQLNNKETAMRFYHHLFTIYPETLDTFKKFKEMKLIHLNKDKHALIMAKVLWSSMAHIIECLKIGDQVSMYKCINYLIEKHVKVKYFHPSMFQLAIKPFLATVEEKNLTYDEVDAYMELDTWFFNLEKKKLFGFVTIKVDISQTNIYLIWSNGKN</sequence>
<dbReference type="InterPro" id="IPR012292">
    <property type="entry name" value="Globin/Proto"/>
</dbReference>
<protein>
    <recommendedName>
        <fullName evidence="6">Globin domain-containing protein</fullName>
    </recommendedName>
</protein>
<proteinExistence type="inferred from homology"/>
<dbReference type="SUPFAM" id="SSF46458">
    <property type="entry name" value="Globin-like"/>
    <property type="match status" value="1"/>
</dbReference>
<keyword evidence="5" id="KW-0561">Oxygen transport</keyword>
<accession>A0A177BA77</accession>
<organism evidence="7 8">
    <name type="scientific">Intoshia linei</name>
    <dbReference type="NCBI Taxonomy" id="1819745"/>
    <lineage>
        <taxon>Eukaryota</taxon>
        <taxon>Metazoa</taxon>
        <taxon>Spiralia</taxon>
        <taxon>Lophotrochozoa</taxon>
        <taxon>Mesozoa</taxon>
        <taxon>Orthonectida</taxon>
        <taxon>Rhopaluridae</taxon>
        <taxon>Intoshia</taxon>
    </lineage>
</organism>
<evidence type="ECO:0000313" key="7">
    <source>
        <dbReference type="EMBL" id="OAF70451.1"/>
    </source>
</evidence>
<dbReference type="EMBL" id="LWCA01000147">
    <property type="protein sequence ID" value="OAF70451.1"/>
    <property type="molecule type" value="Genomic_DNA"/>
</dbReference>
<dbReference type="Pfam" id="PF00042">
    <property type="entry name" value="Globin"/>
    <property type="match status" value="1"/>
</dbReference>
<evidence type="ECO:0000256" key="5">
    <source>
        <dbReference type="RuleBase" id="RU000356"/>
    </source>
</evidence>
<gene>
    <name evidence="7" type="ORF">A3Q56_01819</name>
</gene>
<reference evidence="7 8" key="1">
    <citation type="submission" date="2016-04" db="EMBL/GenBank/DDBJ databases">
        <title>The genome of Intoshia linei affirms orthonectids as highly simplified spiralians.</title>
        <authorList>
            <person name="Mikhailov K.V."/>
            <person name="Slusarev G.S."/>
            <person name="Nikitin M.A."/>
            <person name="Logacheva M.D."/>
            <person name="Penin A."/>
            <person name="Aleoshin V."/>
            <person name="Panchin Y.V."/>
        </authorList>
    </citation>
    <scope>NUCLEOTIDE SEQUENCE [LARGE SCALE GENOMIC DNA]</scope>
    <source>
        <strain evidence="7">Intl2013</strain>
        <tissue evidence="7">Whole animal</tissue>
    </source>
</reference>
<dbReference type="InterPro" id="IPR009050">
    <property type="entry name" value="Globin-like_sf"/>
</dbReference>
<keyword evidence="1 5" id="KW-0813">Transport</keyword>